<keyword evidence="1" id="KW-0732">Signal</keyword>
<dbReference type="InterPro" id="IPR036034">
    <property type="entry name" value="PDZ_sf"/>
</dbReference>
<gene>
    <name evidence="3" type="ORF">SAMN05444266_102396</name>
</gene>
<dbReference type="EMBL" id="FRBL01000002">
    <property type="protein sequence ID" value="SHL19569.1"/>
    <property type="molecule type" value="Genomic_DNA"/>
</dbReference>
<dbReference type="GO" id="GO:0004175">
    <property type="term" value="F:endopeptidase activity"/>
    <property type="evidence" value="ECO:0007669"/>
    <property type="project" value="TreeGrafter"/>
</dbReference>
<feature type="domain" description="Tail specific protease" evidence="2">
    <location>
        <begin position="546"/>
        <end position="743"/>
    </location>
</feature>
<dbReference type="Gene3D" id="3.90.226.10">
    <property type="entry name" value="2-enoyl-CoA Hydratase, Chain A, domain 1"/>
    <property type="match status" value="1"/>
</dbReference>
<evidence type="ECO:0000313" key="4">
    <source>
        <dbReference type="Proteomes" id="UP000184420"/>
    </source>
</evidence>
<feature type="signal peptide" evidence="1">
    <location>
        <begin position="1"/>
        <end position="25"/>
    </location>
</feature>
<reference evidence="3 4" key="1">
    <citation type="submission" date="2016-11" db="EMBL/GenBank/DDBJ databases">
        <authorList>
            <person name="Jaros S."/>
            <person name="Januszkiewicz K."/>
            <person name="Wedrychowicz H."/>
        </authorList>
    </citation>
    <scope>NUCLEOTIDE SEQUENCE [LARGE SCALE GENOMIC DNA]</scope>
    <source>
        <strain evidence="3 4">DSM 27406</strain>
    </source>
</reference>
<dbReference type="PANTHER" id="PTHR32060:SF30">
    <property type="entry name" value="CARBOXY-TERMINAL PROCESSING PROTEASE CTPA"/>
    <property type="match status" value="1"/>
</dbReference>
<dbReference type="SUPFAM" id="SSF50156">
    <property type="entry name" value="PDZ domain-like"/>
    <property type="match status" value="1"/>
</dbReference>
<evidence type="ECO:0000259" key="2">
    <source>
        <dbReference type="SMART" id="SM00245"/>
    </source>
</evidence>
<dbReference type="Gene3D" id="3.30.750.44">
    <property type="match status" value="1"/>
</dbReference>
<evidence type="ECO:0000256" key="1">
    <source>
        <dbReference type="SAM" id="SignalP"/>
    </source>
</evidence>
<dbReference type="RefSeq" id="WP_073079172.1">
    <property type="nucleotide sequence ID" value="NZ_FRBL01000002.1"/>
</dbReference>
<sequence length="766" mass="84175">MNFTKSLFTATAVLVASLSTQQTMAQQALTPQQEENLAAFAKMYGYIRYFHPSDEASSISWENFANYGSLEVMKAGNTQELVTTLNRLFNPIAPAAVIYSGQEPSLPSITPPDKAGYRTIAWQHEGVGILNSRNKGGIYKSQRVNRPVEALTANQGWCMVMQTIDANAYRDCEFRYSGRMKVLSDNACKGQLWFRVDNPSRTGFFDNMNSRPVVSDQWQTYTISGRINKDADNLAFGAMIINDGKVLVDDIKLEVKKGDNWVEVPVPNGDFEEYSNNQPGKWQAGKQLDGYNYQTERADVSSGKAALVFSSPKKIINTTRAKPLYDGYPGPGEYTRVQLSAAINCAFPLTLYGTDLHTYPAGDSISLKKLQQELNTTYSKGQTADLPGIRFSAVVITWNIFKHFFAYWEDASATPEQILRNSLKSAATDKSGDDFMITLRKMLAPLNDGHIWVYGGGMPGKTPVGVVLAFAEGKAVIAKLIDTTLADRLMPGDIITHVDGEPVDSVVTRLTALFSGSRQLNEKRAAELLLSGVPESAVKLDLLRNNTSLTATVTRSTTPQAYSAATRKTYPMGWIKPGVYYINLDQEPLDSINPHLHEIAGAKALVCDLRGYPNSNHELLRHMLTKKEKRNWMYVPRITKPDQAEVTYRALGWNLTPLKPHISGKVFFLTDGGAISYAESYLGYVKDEKLGTIIGGATAGTNGNINTVALPGGFMFSFTGMLVKNHDGSKHHLKGIVPDVPVSPTVAGLAAGRDEVLDKALELAEK</sequence>
<dbReference type="Pfam" id="PF03572">
    <property type="entry name" value="Peptidase_S41"/>
    <property type="match status" value="1"/>
</dbReference>
<feature type="chain" id="PRO_5012455173" evidence="1">
    <location>
        <begin position="26"/>
        <end position="766"/>
    </location>
</feature>
<keyword evidence="3" id="KW-0645">Protease</keyword>
<keyword evidence="4" id="KW-1185">Reference proteome</keyword>
<keyword evidence="3" id="KW-0378">Hydrolase</keyword>
<dbReference type="PANTHER" id="PTHR32060">
    <property type="entry name" value="TAIL-SPECIFIC PROTEASE"/>
    <property type="match status" value="1"/>
</dbReference>
<name>A0A1M6YNH9_9BACT</name>
<dbReference type="SUPFAM" id="SSF52096">
    <property type="entry name" value="ClpP/crotonase"/>
    <property type="match status" value="1"/>
</dbReference>
<dbReference type="AlphaFoldDB" id="A0A1M6YNH9"/>
<dbReference type="SMART" id="SM00245">
    <property type="entry name" value="TSPc"/>
    <property type="match status" value="1"/>
</dbReference>
<dbReference type="GO" id="GO:0030288">
    <property type="term" value="C:outer membrane-bounded periplasmic space"/>
    <property type="evidence" value="ECO:0007669"/>
    <property type="project" value="TreeGrafter"/>
</dbReference>
<dbReference type="STRING" id="1419482.SAMN05444266_102396"/>
<dbReference type="GO" id="GO:0007165">
    <property type="term" value="P:signal transduction"/>
    <property type="evidence" value="ECO:0007669"/>
    <property type="project" value="TreeGrafter"/>
</dbReference>
<proteinExistence type="predicted"/>
<dbReference type="GO" id="GO:0008236">
    <property type="term" value="F:serine-type peptidase activity"/>
    <property type="evidence" value="ECO:0007669"/>
    <property type="project" value="InterPro"/>
</dbReference>
<accession>A0A1M6YNH9</accession>
<dbReference type="InterPro" id="IPR005151">
    <property type="entry name" value="Tail-specific_protease"/>
</dbReference>
<dbReference type="InterPro" id="IPR029045">
    <property type="entry name" value="ClpP/crotonase-like_dom_sf"/>
</dbReference>
<dbReference type="Proteomes" id="UP000184420">
    <property type="component" value="Unassembled WGS sequence"/>
</dbReference>
<evidence type="ECO:0000313" key="3">
    <source>
        <dbReference type="EMBL" id="SHL19569.1"/>
    </source>
</evidence>
<dbReference type="GO" id="GO:0006508">
    <property type="term" value="P:proteolysis"/>
    <property type="evidence" value="ECO:0007669"/>
    <property type="project" value="UniProtKB-KW"/>
</dbReference>
<protein>
    <submittedName>
        <fullName evidence="3">C-terminal processing protease CtpA/Prc, contains a PDZ domain</fullName>
    </submittedName>
</protein>
<dbReference type="Gene3D" id="2.30.42.10">
    <property type="match status" value="1"/>
</dbReference>
<dbReference type="Gene3D" id="2.60.120.260">
    <property type="entry name" value="Galactose-binding domain-like"/>
    <property type="match status" value="1"/>
</dbReference>
<organism evidence="3 4">
    <name type="scientific">Chitinophaga jiangningensis</name>
    <dbReference type="NCBI Taxonomy" id="1419482"/>
    <lineage>
        <taxon>Bacteria</taxon>
        <taxon>Pseudomonadati</taxon>
        <taxon>Bacteroidota</taxon>
        <taxon>Chitinophagia</taxon>
        <taxon>Chitinophagales</taxon>
        <taxon>Chitinophagaceae</taxon>
        <taxon>Chitinophaga</taxon>
    </lineage>
</organism>